<keyword evidence="3" id="KW-1185">Reference proteome</keyword>
<feature type="chain" id="PRO_5028914581" evidence="1">
    <location>
        <begin position="19"/>
        <end position="116"/>
    </location>
</feature>
<gene>
    <name evidence="2" type="ORF">HYG79_07060</name>
</gene>
<organism evidence="2 3">
    <name type="scientific">Costertonia aggregata</name>
    <dbReference type="NCBI Taxonomy" id="343403"/>
    <lineage>
        <taxon>Bacteria</taxon>
        <taxon>Pseudomonadati</taxon>
        <taxon>Bacteroidota</taxon>
        <taxon>Flavobacteriia</taxon>
        <taxon>Flavobacteriales</taxon>
        <taxon>Flavobacteriaceae</taxon>
        <taxon>Costertonia</taxon>
    </lineage>
</organism>
<dbReference type="EMBL" id="CP058595">
    <property type="protein sequence ID" value="QLG45118.1"/>
    <property type="molecule type" value="Genomic_DNA"/>
</dbReference>
<evidence type="ECO:0000256" key="1">
    <source>
        <dbReference type="SAM" id="SignalP"/>
    </source>
</evidence>
<accession>A0A7H9ANV6</accession>
<dbReference type="GO" id="GO:0016740">
    <property type="term" value="F:transferase activity"/>
    <property type="evidence" value="ECO:0007669"/>
    <property type="project" value="UniProtKB-KW"/>
</dbReference>
<reference evidence="2 3" key="1">
    <citation type="journal article" date="2006" name="Int. J. Syst. Evol. Microbiol.">
        <title>Costertonia aggregata gen. nov., sp. nov., a mesophilic marine bacterium of the family Flavobacteriaceae, isolated from a mature biofilm.</title>
        <authorList>
            <person name="Kwon K.K."/>
            <person name="Lee Y.K."/>
            <person name="Lee H.K."/>
        </authorList>
    </citation>
    <scope>NUCLEOTIDE SEQUENCE [LARGE SCALE GENOMIC DNA]</scope>
    <source>
        <strain evidence="2 3">KCCM 42265</strain>
    </source>
</reference>
<dbReference type="SUPFAM" id="SSF82185">
    <property type="entry name" value="Histone H3 K4-specific methyltransferase SET7/9 N-terminal domain"/>
    <property type="match status" value="1"/>
</dbReference>
<keyword evidence="2" id="KW-0808">Transferase</keyword>
<evidence type="ECO:0000313" key="3">
    <source>
        <dbReference type="Proteomes" id="UP000509302"/>
    </source>
</evidence>
<proteinExistence type="predicted"/>
<feature type="signal peptide" evidence="1">
    <location>
        <begin position="1"/>
        <end position="18"/>
    </location>
</feature>
<dbReference type="KEGG" id="cagg:HYG79_07060"/>
<dbReference type="RefSeq" id="WP_179241408.1">
    <property type="nucleotide sequence ID" value="NZ_CP058595.1"/>
</dbReference>
<sequence length="116" mass="13087">MKKILMMAAFFCTVTLVAQNIEPKFEKNGDMVEATYFHDNGNIAQTGYFLNGTLNGKWKMYDAQGKKIAMGEYVNGVKTGKWFFWKGQQLTEVDYDNNAIASVVKWNNGEAVAVNK</sequence>
<name>A0A7H9ANV6_9FLAO</name>
<dbReference type="Proteomes" id="UP000509302">
    <property type="component" value="Chromosome"/>
</dbReference>
<dbReference type="Gene3D" id="2.20.110.10">
    <property type="entry name" value="Histone H3 K4-specific methyltransferase SET7/9 N-terminal domain"/>
    <property type="match status" value="1"/>
</dbReference>
<protein>
    <submittedName>
        <fullName evidence="2">Nicotinic acid mononucleotide adenyltransferase</fullName>
    </submittedName>
</protein>
<dbReference type="AlphaFoldDB" id="A0A7H9ANV6"/>
<evidence type="ECO:0000313" key="2">
    <source>
        <dbReference type="EMBL" id="QLG45118.1"/>
    </source>
</evidence>
<keyword evidence="1" id="KW-0732">Signal</keyword>